<accession>A0A1B6PGT6</accession>
<sequence>MSSPSRLQATCEWRTAAWARQRDELRAYAWRTVDPLRHLLRHAASSRATRPRSRAAPLPRRRPYRPHFSRHGMREGKDQIICFR</sequence>
<dbReference type="Gramene" id="KXG24914">
    <property type="protein sequence ID" value="KXG24914"/>
    <property type="gene ID" value="SORBI_3007G100200"/>
</dbReference>
<evidence type="ECO:0000313" key="2">
    <source>
        <dbReference type="EMBL" id="KXG24914.1"/>
    </source>
</evidence>
<dbReference type="InParanoid" id="A0A1B6PGT6"/>
<protein>
    <submittedName>
        <fullName evidence="2">Uncharacterized protein</fullName>
    </submittedName>
</protein>
<evidence type="ECO:0000313" key="3">
    <source>
        <dbReference type="Proteomes" id="UP000000768"/>
    </source>
</evidence>
<keyword evidence="3" id="KW-1185">Reference proteome</keyword>
<evidence type="ECO:0000256" key="1">
    <source>
        <dbReference type="SAM" id="MobiDB-lite"/>
    </source>
</evidence>
<dbReference type="AlphaFoldDB" id="A0A1B6PGT6"/>
<feature type="compositionally biased region" description="Basic residues" evidence="1">
    <location>
        <begin position="49"/>
        <end position="71"/>
    </location>
</feature>
<reference evidence="3" key="2">
    <citation type="journal article" date="2018" name="Plant J.">
        <title>The Sorghum bicolor reference genome: improved assembly, gene annotations, a transcriptome atlas, and signatures of genome organization.</title>
        <authorList>
            <person name="McCormick R.F."/>
            <person name="Truong S.K."/>
            <person name="Sreedasyam A."/>
            <person name="Jenkins J."/>
            <person name="Shu S."/>
            <person name="Sims D."/>
            <person name="Kennedy M."/>
            <person name="Amirebrahimi M."/>
            <person name="Weers B.D."/>
            <person name="McKinley B."/>
            <person name="Mattison A."/>
            <person name="Morishige D.T."/>
            <person name="Grimwood J."/>
            <person name="Schmutz J."/>
            <person name="Mullet J.E."/>
        </authorList>
    </citation>
    <scope>NUCLEOTIDE SEQUENCE [LARGE SCALE GENOMIC DNA]</scope>
    <source>
        <strain evidence="3">cv. BTx623</strain>
    </source>
</reference>
<feature type="region of interest" description="Disordered" evidence="1">
    <location>
        <begin position="42"/>
        <end position="77"/>
    </location>
</feature>
<name>A0A1B6PGT6_SORBI</name>
<organism evidence="2 3">
    <name type="scientific">Sorghum bicolor</name>
    <name type="common">Sorghum</name>
    <name type="synonym">Sorghum vulgare</name>
    <dbReference type="NCBI Taxonomy" id="4558"/>
    <lineage>
        <taxon>Eukaryota</taxon>
        <taxon>Viridiplantae</taxon>
        <taxon>Streptophyta</taxon>
        <taxon>Embryophyta</taxon>
        <taxon>Tracheophyta</taxon>
        <taxon>Spermatophyta</taxon>
        <taxon>Magnoliopsida</taxon>
        <taxon>Liliopsida</taxon>
        <taxon>Poales</taxon>
        <taxon>Poaceae</taxon>
        <taxon>PACMAD clade</taxon>
        <taxon>Panicoideae</taxon>
        <taxon>Andropogonodae</taxon>
        <taxon>Andropogoneae</taxon>
        <taxon>Sorghinae</taxon>
        <taxon>Sorghum</taxon>
    </lineage>
</organism>
<dbReference type="Proteomes" id="UP000000768">
    <property type="component" value="Chromosome 7"/>
</dbReference>
<gene>
    <name evidence="2" type="ORF">SORBI_3007G100200</name>
</gene>
<reference evidence="2 3" key="1">
    <citation type="journal article" date="2009" name="Nature">
        <title>The Sorghum bicolor genome and the diversification of grasses.</title>
        <authorList>
            <person name="Paterson A.H."/>
            <person name="Bowers J.E."/>
            <person name="Bruggmann R."/>
            <person name="Dubchak I."/>
            <person name="Grimwood J."/>
            <person name="Gundlach H."/>
            <person name="Haberer G."/>
            <person name="Hellsten U."/>
            <person name="Mitros T."/>
            <person name="Poliakov A."/>
            <person name="Schmutz J."/>
            <person name="Spannagl M."/>
            <person name="Tang H."/>
            <person name="Wang X."/>
            <person name="Wicker T."/>
            <person name="Bharti A.K."/>
            <person name="Chapman J."/>
            <person name="Feltus F.A."/>
            <person name="Gowik U."/>
            <person name="Grigoriev I.V."/>
            <person name="Lyons E."/>
            <person name="Maher C.A."/>
            <person name="Martis M."/>
            <person name="Narechania A."/>
            <person name="Otillar R.P."/>
            <person name="Penning B.W."/>
            <person name="Salamov A.A."/>
            <person name="Wang Y."/>
            <person name="Zhang L."/>
            <person name="Carpita N.C."/>
            <person name="Freeling M."/>
            <person name="Gingle A.R."/>
            <person name="Hash C.T."/>
            <person name="Keller B."/>
            <person name="Klein P."/>
            <person name="Kresovich S."/>
            <person name="McCann M.C."/>
            <person name="Ming R."/>
            <person name="Peterson D.G."/>
            <person name="Mehboob-ur-Rahman"/>
            <person name="Ware D."/>
            <person name="Westhoff P."/>
            <person name="Mayer K.F."/>
            <person name="Messing J."/>
            <person name="Rokhsar D.S."/>
        </authorList>
    </citation>
    <scope>NUCLEOTIDE SEQUENCE [LARGE SCALE GENOMIC DNA]</scope>
    <source>
        <strain evidence="3">cv. BTx623</strain>
    </source>
</reference>
<proteinExistence type="predicted"/>
<dbReference type="EMBL" id="CM000766">
    <property type="protein sequence ID" value="KXG24914.1"/>
    <property type="molecule type" value="Genomic_DNA"/>
</dbReference>